<accession>A0AAV7M9G2</accession>
<protein>
    <submittedName>
        <fullName evidence="1">Uncharacterized protein</fullName>
    </submittedName>
</protein>
<evidence type="ECO:0000313" key="2">
    <source>
        <dbReference type="Proteomes" id="UP001066276"/>
    </source>
</evidence>
<organism evidence="1 2">
    <name type="scientific">Pleurodeles waltl</name>
    <name type="common">Iberian ribbed newt</name>
    <dbReference type="NCBI Taxonomy" id="8319"/>
    <lineage>
        <taxon>Eukaryota</taxon>
        <taxon>Metazoa</taxon>
        <taxon>Chordata</taxon>
        <taxon>Craniata</taxon>
        <taxon>Vertebrata</taxon>
        <taxon>Euteleostomi</taxon>
        <taxon>Amphibia</taxon>
        <taxon>Batrachia</taxon>
        <taxon>Caudata</taxon>
        <taxon>Salamandroidea</taxon>
        <taxon>Salamandridae</taxon>
        <taxon>Pleurodelinae</taxon>
        <taxon>Pleurodeles</taxon>
    </lineage>
</organism>
<keyword evidence="2" id="KW-1185">Reference proteome</keyword>
<evidence type="ECO:0000313" key="1">
    <source>
        <dbReference type="EMBL" id="KAJ1099169.1"/>
    </source>
</evidence>
<sequence>MDSKVLYVREEKKGTVAGLTRVITQDSSDTQYHNSYYLLVHTPSLHAPSPSLCLFTCDILPSDIQLPSRLPYPSPGHFHAPGDATLLHKRGGLLPSASRSLLLPFPIGTSDALDSALLPSPPGTYGSVSSVVRSSRLGRTAPWSLSVFRLRPFLLLLPSPRLPPSPDNPMPGYLTVQFPADPYEGRPDWCFG</sequence>
<proteinExistence type="predicted"/>
<comment type="caution">
    <text evidence="1">The sequence shown here is derived from an EMBL/GenBank/DDBJ whole genome shotgun (WGS) entry which is preliminary data.</text>
</comment>
<gene>
    <name evidence="1" type="ORF">NDU88_004273</name>
</gene>
<dbReference type="Proteomes" id="UP001066276">
    <property type="component" value="Chromosome 10"/>
</dbReference>
<dbReference type="AlphaFoldDB" id="A0AAV7M9G2"/>
<name>A0AAV7M9G2_PLEWA</name>
<dbReference type="EMBL" id="JANPWB010000014">
    <property type="protein sequence ID" value="KAJ1099169.1"/>
    <property type="molecule type" value="Genomic_DNA"/>
</dbReference>
<reference evidence="1" key="1">
    <citation type="journal article" date="2022" name="bioRxiv">
        <title>Sequencing and chromosome-scale assembly of the giantPleurodeles waltlgenome.</title>
        <authorList>
            <person name="Brown T."/>
            <person name="Elewa A."/>
            <person name="Iarovenko S."/>
            <person name="Subramanian E."/>
            <person name="Araus A.J."/>
            <person name="Petzold A."/>
            <person name="Susuki M."/>
            <person name="Suzuki K.-i.T."/>
            <person name="Hayashi T."/>
            <person name="Toyoda A."/>
            <person name="Oliveira C."/>
            <person name="Osipova E."/>
            <person name="Leigh N.D."/>
            <person name="Simon A."/>
            <person name="Yun M.H."/>
        </authorList>
    </citation>
    <scope>NUCLEOTIDE SEQUENCE</scope>
    <source>
        <strain evidence="1">20211129_DDA</strain>
        <tissue evidence="1">Liver</tissue>
    </source>
</reference>